<dbReference type="PANTHER" id="PTHR34676:SF17">
    <property type="entry name" value="OS06G0684500 PROTEIN"/>
    <property type="match status" value="1"/>
</dbReference>
<dbReference type="EMBL" id="SSTE01017007">
    <property type="protein sequence ID" value="KAA0040913.1"/>
    <property type="molecule type" value="Genomic_DNA"/>
</dbReference>
<reference evidence="3 4" key="1">
    <citation type="submission" date="2019-08" db="EMBL/GenBank/DDBJ databases">
        <title>Draft genome sequences of two oriental melons (Cucumis melo L. var makuwa).</title>
        <authorList>
            <person name="Kwon S.-Y."/>
        </authorList>
    </citation>
    <scope>NUCLEOTIDE SEQUENCE [LARGE SCALE GENOMIC DNA]</scope>
    <source>
        <strain evidence="4">cv. Chang Bougi</strain>
        <strain evidence="3">cv. SW 3</strain>
        <tissue evidence="1">Leaf</tissue>
    </source>
</reference>
<dbReference type="Pfam" id="PF14223">
    <property type="entry name" value="Retrotran_gag_2"/>
    <property type="match status" value="1"/>
</dbReference>
<evidence type="ECO:0000313" key="4">
    <source>
        <dbReference type="Proteomes" id="UP000321947"/>
    </source>
</evidence>
<accession>A0A5A7TCR7</accession>
<dbReference type="AlphaFoldDB" id="A0A5A7TCR7"/>
<dbReference type="Proteomes" id="UP000321947">
    <property type="component" value="Unassembled WGS sequence"/>
</dbReference>
<comment type="caution">
    <text evidence="1">The sequence shown here is derived from an EMBL/GenBank/DDBJ whole genome shotgun (WGS) entry which is preliminary data.</text>
</comment>
<dbReference type="EMBL" id="SSTD01011101">
    <property type="protein sequence ID" value="TYK10623.1"/>
    <property type="molecule type" value="Genomic_DNA"/>
</dbReference>
<protein>
    <submittedName>
        <fullName evidence="1">Gag-pol polyprotein</fullName>
    </submittedName>
</protein>
<gene>
    <name evidence="2" type="ORF">E5676_scaffold315G001020</name>
    <name evidence="1" type="ORF">E6C27_scaffold125G00260</name>
</gene>
<name>A0A5A7TCR7_CUCMM</name>
<evidence type="ECO:0000313" key="1">
    <source>
        <dbReference type="EMBL" id="KAA0040913.1"/>
    </source>
</evidence>
<evidence type="ECO:0000313" key="2">
    <source>
        <dbReference type="EMBL" id="TYK10623.1"/>
    </source>
</evidence>
<proteinExistence type="predicted"/>
<dbReference type="PANTHER" id="PTHR34676">
    <property type="entry name" value="DUF4219 DOMAIN-CONTAINING PROTEIN-RELATED"/>
    <property type="match status" value="1"/>
</dbReference>
<sequence>MPVYSIFPFNLSSPPPCSRFGCISIVCHSCSSCDIIFEPSGFKVDGDNQRRSFYYPSPDGQVVPKSELDWIDAEEQASARNSKALNAIFNGVDLNVFKLIKSCNSTIEAWRILEVAYEGKIKVKISRLQLVTSKFEALNMSEEENVADYNERVLEIVK</sequence>
<evidence type="ECO:0000313" key="3">
    <source>
        <dbReference type="Proteomes" id="UP000321393"/>
    </source>
</evidence>
<organism evidence="1 3">
    <name type="scientific">Cucumis melo var. makuwa</name>
    <name type="common">Oriental melon</name>
    <dbReference type="NCBI Taxonomy" id="1194695"/>
    <lineage>
        <taxon>Eukaryota</taxon>
        <taxon>Viridiplantae</taxon>
        <taxon>Streptophyta</taxon>
        <taxon>Embryophyta</taxon>
        <taxon>Tracheophyta</taxon>
        <taxon>Spermatophyta</taxon>
        <taxon>Magnoliopsida</taxon>
        <taxon>eudicotyledons</taxon>
        <taxon>Gunneridae</taxon>
        <taxon>Pentapetalae</taxon>
        <taxon>rosids</taxon>
        <taxon>fabids</taxon>
        <taxon>Cucurbitales</taxon>
        <taxon>Cucurbitaceae</taxon>
        <taxon>Benincaseae</taxon>
        <taxon>Cucumis</taxon>
    </lineage>
</organism>
<dbReference type="OrthoDB" id="6773591at2759"/>
<dbReference type="Proteomes" id="UP000321393">
    <property type="component" value="Unassembled WGS sequence"/>
</dbReference>